<proteinExistence type="predicted"/>
<evidence type="ECO:0000259" key="1">
    <source>
        <dbReference type="Pfam" id="PF13986"/>
    </source>
</evidence>
<comment type="caution">
    <text evidence="2">The sequence shown here is derived from an EMBL/GenBank/DDBJ whole genome shotgun (WGS) entry which is preliminary data.</text>
</comment>
<sequence length="80" mass="9197">MEFLTDKELEIYTGYERPADQVGWLKDKNYVPFTINAKGKPVVIFKHVFGFRRDGLDNTISSQEVAWNPSPPPKPSSQRN</sequence>
<dbReference type="Pfam" id="PF13986">
    <property type="entry name" value="DUF4224"/>
    <property type="match status" value="1"/>
</dbReference>
<reference evidence="2 3" key="1">
    <citation type="submission" date="2019-03" db="EMBL/GenBank/DDBJ databases">
        <title>Diversity of the mouse oral microbiome.</title>
        <authorList>
            <person name="Joseph S."/>
            <person name="Aduse-Opoku J."/>
            <person name="Curtis M."/>
            <person name="Wade W."/>
            <person name="Hashim A."/>
        </authorList>
    </citation>
    <scope>NUCLEOTIDE SEQUENCE [LARGE SCALE GENOMIC DNA]</scope>
    <source>
        <strain evidence="2 3">WT12</strain>
    </source>
</reference>
<dbReference type="Proteomes" id="UP000297396">
    <property type="component" value="Unassembled WGS sequence"/>
</dbReference>
<dbReference type="InterPro" id="IPR025319">
    <property type="entry name" value="DUF4224"/>
</dbReference>
<evidence type="ECO:0000313" key="2">
    <source>
        <dbReference type="EMBL" id="TFV11990.1"/>
    </source>
</evidence>
<dbReference type="EMBL" id="SPPA01000005">
    <property type="protein sequence ID" value="TFV11990.1"/>
    <property type="molecule type" value="Genomic_DNA"/>
</dbReference>
<dbReference type="RefSeq" id="WP_135054883.1">
    <property type="nucleotide sequence ID" value="NZ_JADGLC010000005.1"/>
</dbReference>
<organism evidence="2 3">
    <name type="scientific">Muribacter muris</name>
    <dbReference type="NCBI Taxonomy" id="67855"/>
    <lineage>
        <taxon>Bacteria</taxon>
        <taxon>Pseudomonadati</taxon>
        <taxon>Pseudomonadota</taxon>
        <taxon>Gammaproteobacteria</taxon>
        <taxon>Pasteurellales</taxon>
        <taxon>Pasteurellaceae</taxon>
        <taxon>Muribacter</taxon>
    </lineage>
</organism>
<evidence type="ECO:0000313" key="3">
    <source>
        <dbReference type="Proteomes" id="UP000297396"/>
    </source>
</evidence>
<protein>
    <submittedName>
        <fullName evidence="2">DUF4224 domain-containing protein</fullName>
    </submittedName>
</protein>
<dbReference type="AlphaFoldDB" id="A0A4Y9K4L0"/>
<feature type="domain" description="DUF4224" evidence="1">
    <location>
        <begin position="3"/>
        <end position="46"/>
    </location>
</feature>
<gene>
    <name evidence="2" type="ORF">E4T80_03170</name>
</gene>
<name>A0A4Y9K4L0_9PAST</name>
<dbReference type="OrthoDB" id="6975612at2"/>
<accession>A0A4Y9K4L0</accession>